<keyword evidence="3" id="KW-1185">Reference proteome</keyword>
<protein>
    <submittedName>
        <fullName evidence="2">Uncharacterized protein</fullName>
    </submittedName>
</protein>
<accession>J9D6K6</accession>
<proteinExistence type="predicted"/>
<feature type="transmembrane region" description="Helical" evidence="1">
    <location>
        <begin position="7"/>
        <end position="32"/>
    </location>
</feature>
<keyword evidence="1" id="KW-0472">Membrane</keyword>
<gene>
    <name evidence="2" type="ORF">EDEG_02246</name>
</gene>
<name>J9D6K6_EDHAE</name>
<keyword evidence="1" id="KW-1133">Transmembrane helix</keyword>
<evidence type="ECO:0000313" key="3">
    <source>
        <dbReference type="Proteomes" id="UP000003163"/>
    </source>
</evidence>
<dbReference type="HOGENOM" id="CLU_2277431_0_0_1"/>
<organism evidence="2 3">
    <name type="scientific">Edhazardia aedis (strain USNM 41457)</name>
    <name type="common">Microsporidian parasite</name>
    <dbReference type="NCBI Taxonomy" id="1003232"/>
    <lineage>
        <taxon>Eukaryota</taxon>
        <taxon>Fungi</taxon>
        <taxon>Fungi incertae sedis</taxon>
        <taxon>Microsporidia</taxon>
        <taxon>Edhazardia</taxon>
    </lineage>
</organism>
<comment type="caution">
    <text evidence="2">The sequence shown here is derived from an EMBL/GenBank/DDBJ whole genome shotgun (WGS) entry which is preliminary data.</text>
</comment>
<dbReference type="InParanoid" id="J9D6K6"/>
<feature type="transmembrane region" description="Helical" evidence="1">
    <location>
        <begin position="72"/>
        <end position="92"/>
    </location>
</feature>
<evidence type="ECO:0000313" key="2">
    <source>
        <dbReference type="EMBL" id="EJW03426.1"/>
    </source>
</evidence>
<keyword evidence="1" id="KW-0812">Transmembrane</keyword>
<feature type="transmembrane region" description="Helical" evidence="1">
    <location>
        <begin position="38"/>
        <end position="60"/>
    </location>
</feature>
<evidence type="ECO:0000256" key="1">
    <source>
        <dbReference type="SAM" id="Phobius"/>
    </source>
</evidence>
<reference evidence="3" key="2">
    <citation type="submission" date="2015-07" db="EMBL/GenBank/DDBJ databases">
        <title>Contrasting host-pathogen interactions and genome evolution in two generalist and specialist microsporidian pathogens of mosquitoes.</title>
        <authorList>
            <consortium name="The Broad Institute Genomics Platform"/>
            <consortium name="The Broad Institute Genome Sequencing Center for Infectious Disease"/>
            <person name="Cuomo C.A."/>
            <person name="Sanscrainte N.D."/>
            <person name="Goldberg J.M."/>
            <person name="Heiman D."/>
            <person name="Young S."/>
            <person name="Zeng Q."/>
            <person name="Becnel J.J."/>
            <person name="Birren B.W."/>
        </authorList>
    </citation>
    <scope>NUCLEOTIDE SEQUENCE [LARGE SCALE GENOMIC DNA]</scope>
    <source>
        <strain evidence="3">USNM 41457</strain>
    </source>
</reference>
<reference evidence="2 3" key="1">
    <citation type="submission" date="2011-08" db="EMBL/GenBank/DDBJ databases">
        <authorList>
            <person name="Liu Z.J."/>
            <person name="Shi F.L."/>
            <person name="Lu J.Q."/>
            <person name="Li M."/>
            <person name="Wang Z.L."/>
        </authorList>
    </citation>
    <scope>NUCLEOTIDE SEQUENCE [LARGE SCALE GENOMIC DNA]</scope>
    <source>
        <strain evidence="2 3">USNM 41457</strain>
    </source>
</reference>
<dbReference type="Proteomes" id="UP000003163">
    <property type="component" value="Unassembled WGS sequence"/>
</dbReference>
<dbReference type="AlphaFoldDB" id="J9D6K6"/>
<dbReference type="EMBL" id="AFBI03000038">
    <property type="protein sequence ID" value="EJW03426.1"/>
    <property type="molecule type" value="Genomic_DNA"/>
</dbReference>
<sequence length="102" mass="12134">MRVFLFTIYFILNPFSYKIIFVNLLILFQFILYFCGKVAFSSFTIFLFSISLYTSVFYCFTKSSKDLLIRKITLILSCLHLLHILNILQASFKIIEFDKKML</sequence>
<dbReference type="VEuPathDB" id="MicrosporidiaDB:EDEG_02246"/>